<feature type="domain" description="O-antigen ligase-related" evidence="6">
    <location>
        <begin position="220"/>
        <end position="348"/>
    </location>
</feature>
<comment type="subcellular location">
    <subcellularLocation>
        <location evidence="1">Membrane</location>
        <topology evidence="1">Multi-pass membrane protein</topology>
    </subcellularLocation>
</comment>
<evidence type="ECO:0000256" key="4">
    <source>
        <dbReference type="ARBA" id="ARBA00023136"/>
    </source>
</evidence>
<dbReference type="InterPro" id="IPR051533">
    <property type="entry name" value="WaaL-like"/>
</dbReference>
<dbReference type="PANTHER" id="PTHR37422">
    <property type="entry name" value="TEICHURONIC ACID BIOSYNTHESIS PROTEIN TUAE"/>
    <property type="match status" value="1"/>
</dbReference>
<reference evidence="7 8" key="1">
    <citation type="submission" date="2019-01" db="EMBL/GenBank/DDBJ databases">
        <title>Genome sequencing of strain 2JSPR-7.</title>
        <authorList>
            <person name="Heo J."/>
            <person name="Kim S.-J."/>
            <person name="Kim J.-S."/>
            <person name="Hong S.-B."/>
            <person name="Kwon S.-W."/>
        </authorList>
    </citation>
    <scope>NUCLEOTIDE SEQUENCE [LARGE SCALE GENOMIC DNA]</scope>
    <source>
        <strain evidence="7 8">2JSPR-7</strain>
    </source>
</reference>
<gene>
    <name evidence="7" type="ORF">ET495_08920</name>
</gene>
<dbReference type="RefSeq" id="WP_129204365.1">
    <property type="nucleotide sequence ID" value="NZ_CP035495.1"/>
</dbReference>
<dbReference type="AlphaFoldDB" id="A0A4P6EKW3"/>
<keyword evidence="3 5" id="KW-1133">Transmembrane helix</keyword>
<feature type="transmembrane region" description="Helical" evidence="5">
    <location>
        <begin position="125"/>
        <end position="145"/>
    </location>
</feature>
<keyword evidence="2 5" id="KW-0812">Transmembrane</keyword>
<proteinExistence type="predicted"/>
<sequence length="451" mass="48317">MRPVLLAVAGLAYLVVLWSLHPRLQAWWLAFLMVPQVYLPGLPLTLAEATAAAVVVQALGRQRRAMSNRPVVAGAVVCALASLIAAAYSPDRNAALSTAFRFALFAGLIHASASLFPERSDRLRAMWALAPWIALEAALAIYFRARPEQELVFMRTRVADTIVGPWAAGLFDGQVNNVLDPLKSGGLFVNGNVASMFLGASMFFCLLLFRLSRRRAALFLACLSGVAAIATGSKTGAVLTVVLLVVAALLQWARTWSRLAFVLALLPLLLLIAVQGANRLERAIPVFGKESLDSLDSRLPLWRLVEQVFFAHPTLGLGYGGWQEAAQTTLPPHNLLIAAWANGGLLLLGGVLLTIGAVLRKCLQALGDARVPRLAGTAATCIFTWVFLHGMADNTAIYGESKTMILLVLALSWVTPARETSEEGPAANEPRSVVTDAGRRSLVPSLEGACV</sequence>
<feature type="transmembrane region" description="Helical" evidence="5">
    <location>
        <begin position="38"/>
        <end position="59"/>
    </location>
</feature>
<dbReference type="Proteomes" id="UP000291758">
    <property type="component" value="Chromosome"/>
</dbReference>
<evidence type="ECO:0000256" key="2">
    <source>
        <dbReference type="ARBA" id="ARBA00022692"/>
    </source>
</evidence>
<evidence type="ECO:0000259" key="6">
    <source>
        <dbReference type="Pfam" id="PF04932"/>
    </source>
</evidence>
<keyword evidence="4 5" id="KW-0472">Membrane</keyword>
<name>A0A4P6EKW3_9MICO</name>
<keyword evidence="8" id="KW-1185">Reference proteome</keyword>
<feature type="transmembrane region" description="Helical" evidence="5">
    <location>
        <begin position="337"/>
        <end position="359"/>
    </location>
</feature>
<evidence type="ECO:0000313" key="8">
    <source>
        <dbReference type="Proteomes" id="UP000291758"/>
    </source>
</evidence>
<dbReference type="EMBL" id="CP035495">
    <property type="protein sequence ID" value="QAY63350.1"/>
    <property type="molecule type" value="Genomic_DNA"/>
</dbReference>
<dbReference type="OrthoDB" id="4761355at2"/>
<evidence type="ECO:0000256" key="3">
    <source>
        <dbReference type="ARBA" id="ARBA00022989"/>
    </source>
</evidence>
<feature type="transmembrane region" description="Helical" evidence="5">
    <location>
        <begin position="371"/>
        <end position="390"/>
    </location>
</feature>
<dbReference type="KEGG" id="xyl:ET495_08920"/>
<organism evidence="7 8">
    <name type="scientific">Xylanimonas allomyrinae</name>
    <dbReference type="NCBI Taxonomy" id="2509459"/>
    <lineage>
        <taxon>Bacteria</taxon>
        <taxon>Bacillati</taxon>
        <taxon>Actinomycetota</taxon>
        <taxon>Actinomycetes</taxon>
        <taxon>Micrococcales</taxon>
        <taxon>Promicromonosporaceae</taxon>
        <taxon>Xylanimonas</taxon>
    </lineage>
</organism>
<accession>A0A4P6EKW3</accession>
<evidence type="ECO:0000256" key="1">
    <source>
        <dbReference type="ARBA" id="ARBA00004141"/>
    </source>
</evidence>
<evidence type="ECO:0000313" key="7">
    <source>
        <dbReference type="EMBL" id="QAY63350.1"/>
    </source>
</evidence>
<feature type="transmembrane region" description="Helical" evidence="5">
    <location>
        <begin position="260"/>
        <end position="277"/>
    </location>
</feature>
<evidence type="ECO:0000256" key="5">
    <source>
        <dbReference type="SAM" id="Phobius"/>
    </source>
</evidence>
<protein>
    <recommendedName>
        <fullName evidence="6">O-antigen ligase-related domain-containing protein</fullName>
    </recommendedName>
</protein>
<dbReference type="InterPro" id="IPR007016">
    <property type="entry name" value="O-antigen_ligase-rel_domated"/>
</dbReference>
<feature type="transmembrane region" description="Helical" evidence="5">
    <location>
        <begin position="216"/>
        <end position="231"/>
    </location>
</feature>
<feature type="transmembrane region" description="Helical" evidence="5">
    <location>
        <begin position="71"/>
        <end position="88"/>
    </location>
</feature>
<feature type="transmembrane region" description="Helical" evidence="5">
    <location>
        <begin position="94"/>
        <end position="113"/>
    </location>
</feature>
<dbReference type="PANTHER" id="PTHR37422:SF13">
    <property type="entry name" value="LIPOPOLYSACCHARIDE BIOSYNTHESIS PROTEIN PA4999-RELATED"/>
    <property type="match status" value="1"/>
</dbReference>
<dbReference type="GO" id="GO:0016020">
    <property type="term" value="C:membrane"/>
    <property type="evidence" value="ECO:0007669"/>
    <property type="project" value="UniProtKB-SubCell"/>
</dbReference>
<feature type="transmembrane region" description="Helical" evidence="5">
    <location>
        <begin position="187"/>
        <end position="209"/>
    </location>
</feature>
<dbReference type="Pfam" id="PF04932">
    <property type="entry name" value="Wzy_C"/>
    <property type="match status" value="1"/>
</dbReference>